<evidence type="ECO:0000313" key="3">
    <source>
        <dbReference type="Proteomes" id="UP000033924"/>
    </source>
</evidence>
<dbReference type="EMBL" id="JXNU01000003">
    <property type="protein sequence ID" value="KKF37431.1"/>
    <property type="molecule type" value="Genomic_DNA"/>
</dbReference>
<evidence type="ECO:0000313" key="4">
    <source>
        <dbReference type="Proteomes" id="UP000264980"/>
    </source>
</evidence>
<gene>
    <name evidence="1" type="ORF">AV903_24005</name>
    <name evidence="2" type="ORF">SY86_21705</name>
</gene>
<reference evidence="2 3" key="1">
    <citation type="submission" date="2015-01" db="EMBL/GenBank/DDBJ databases">
        <title>Erwinia tracheiphila.</title>
        <authorList>
            <person name="Shapiro L.R."/>
        </authorList>
    </citation>
    <scope>NUCLEOTIDE SEQUENCE [LARGE SCALE GENOMIC DNA]</scope>
    <source>
        <strain evidence="2 3">BuffGH</strain>
    </source>
</reference>
<dbReference type="PATRIC" id="fig|65700.7.peg.5402"/>
<accession>A0A0M2KKB3</accession>
<dbReference type="Proteomes" id="UP000033924">
    <property type="component" value="Unassembled WGS sequence"/>
</dbReference>
<protein>
    <submittedName>
        <fullName evidence="2">Uncharacterized protein</fullName>
    </submittedName>
</protein>
<dbReference type="AlphaFoldDB" id="A0A0M2KKB3"/>
<keyword evidence="3" id="KW-1185">Reference proteome</keyword>
<evidence type="ECO:0000313" key="2">
    <source>
        <dbReference type="EMBL" id="KKF37431.1"/>
    </source>
</evidence>
<name>A0A0M2KKB3_9GAMM</name>
<sequence>MMKIFSKFERFFNRRKTNSGLKLTVILARKFSSYTDHRERYYLNTSSIFWLTSIYQISMINYNNQINIR</sequence>
<dbReference type="Proteomes" id="UP000264980">
    <property type="component" value="Chromosome"/>
</dbReference>
<organism evidence="2 3">
    <name type="scientific">Erwinia tracheiphila</name>
    <dbReference type="NCBI Taxonomy" id="65700"/>
    <lineage>
        <taxon>Bacteria</taxon>
        <taxon>Pseudomonadati</taxon>
        <taxon>Pseudomonadota</taxon>
        <taxon>Gammaproteobacteria</taxon>
        <taxon>Enterobacterales</taxon>
        <taxon>Erwiniaceae</taxon>
        <taxon>Erwinia</taxon>
    </lineage>
</organism>
<reference evidence="1 4" key="2">
    <citation type="submission" date="2016-01" db="EMBL/GenBank/DDBJ databases">
        <authorList>
            <person name="Oliw E.H."/>
        </authorList>
    </citation>
    <scope>NUCLEOTIDE SEQUENCE [LARGE SCALE GENOMIC DNA]</scope>
    <source>
        <strain evidence="1 4">MDcuke</strain>
    </source>
</reference>
<proteinExistence type="predicted"/>
<dbReference type="EMBL" id="CP013970">
    <property type="protein sequence ID" value="AXF78374.1"/>
    <property type="molecule type" value="Genomic_DNA"/>
</dbReference>
<evidence type="ECO:0000313" key="1">
    <source>
        <dbReference type="EMBL" id="AXF78374.1"/>
    </source>
</evidence>